<organism evidence="1 2">
    <name type="scientific">Natranaerobius thermophilus (strain ATCC BAA-1301 / DSM 18059 / JW/NM-WN-LF)</name>
    <dbReference type="NCBI Taxonomy" id="457570"/>
    <lineage>
        <taxon>Bacteria</taxon>
        <taxon>Bacillati</taxon>
        <taxon>Bacillota</taxon>
        <taxon>Clostridia</taxon>
        <taxon>Natranaerobiales</taxon>
        <taxon>Natranaerobiaceae</taxon>
        <taxon>Natranaerobius</taxon>
    </lineage>
</organism>
<proteinExistence type="predicted"/>
<sequence length="62" mass="7339">MKEMYIKGDTYEKQKSCFTELGITDYEGYFVSEYEFIGQEEVVQYYGYSGDTWGEFIISVEN</sequence>
<keyword evidence="1" id="KW-0614">Plasmid</keyword>
<dbReference type="KEGG" id="nth:Nther_2948"/>
<evidence type="ECO:0000313" key="1">
    <source>
        <dbReference type="EMBL" id="ACB86493.1"/>
    </source>
</evidence>
<dbReference type="Proteomes" id="UP000001683">
    <property type="component" value="Plasmid pNTHE01"/>
</dbReference>
<evidence type="ECO:0000313" key="2">
    <source>
        <dbReference type="Proteomes" id="UP000001683"/>
    </source>
</evidence>
<keyword evidence="2" id="KW-1185">Reference proteome</keyword>
<dbReference type="InParanoid" id="B2A8P4"/>
<dbReference type="EMBL" id="CP001035">
    <property type="protein sequence ID" value="ACB86493.1"/>
    <property type="molecule type" value="Genomic_DNA"/>
</dbReference>
<dbReference type="HOGENOM" id="CLU_2899478_0_0_9"/>
<protein>
    <submittedName>
        <fullName evidence="1">Uncharacterized protein</fullName>
    </submittedName>
</protein>
<reference evidence="1 2" key="1">
    <citation type="submission" date="2008-04" db="EMBL/GenBank/DDBJ databases">
        <title>Complete sequence of plasmid1 of Natranaerobius thermophilus JW/NM-WN-LF.</title>
        <authorList>
            <consortium name="US DOE Joint Genome Institute"/>
            <person name="Copeland A."/>
            <person name="Lucas S."/>
            <person name="Lapidus A."/>
            <person name="Glavina del Rio T."/>
            <person name="Dalin E."/>
            <person name="Tice H."/>
            <person name="Bruce D."/>
            <person name="Goodwin L."/>
            <person name="Pitluck S."/>
            <person name="Chertkov O."/>
            <person name="Brettin T."/>
            <person name="Detter J.C."/>
            <person name="Han C."/>
            <person name="Kuske C.R."/>
            <person name="Schmutz J."/>
            <person name="Larimer F."/>
            <person name="Land M."/>
            <person name="Hauser L."/>
            <person name="Kyrpides N."/>
            <person name="Lykidis A."/>
            <person name="Mesbah N.M."/>
            <person name="Wiegel J."/>
        </authorList>
    </citation>
    <scope>NUCLEOTIDE SEQUENCE [LARGE SCALE GENOMIC DNA]</scope>
    <source>
        <strain evidence="2">ATCC BAA-1301 / DSM 18059 / JW/NM-WN-LF</strain>
        <plasmid evidence="1 2">pNTHE01</plasmid>
    </source>
</reference>
<name>B2A8P4_NATTJ</name>
<accession>B2A8P4</accession>
<dbReference type="AlphaFoldDB" id="B2A8P4"/>
<geneLocation type="plasmid" evidence="1 2">
    <name>pNTHE01</name>
</geneLocation>
<gene>
    <name evidence="1" type="ordered locus">Nther_2948</name>
</gene>
<reference evidence="1 2" key="2">
    <citation type="journal article" date="2011" name="J. Bacteriol.">
        <title>Complete genome sequence of the anaerobic, halophilic alkalithermophile Natranaerobius thermophilus JW/NM-WN-LF.</title>
        <authorList>
            <person name="Zhao B."/>
            <person name="Mesbah N.M."/>
            <person name="Dalin E."/>
            <person name="Goodwin L."/>
            <person name="Nolan M."/>
            <person name="Pitluck S."/>
            <person name="Chertkov O."/>
            <person name="Brettin T.S."/>
            <person name="Han J."/>
            <person name="Larimer F.W."/>
            <person name="Land M.L."/>
            <person name="Hauser L."/>
            <person name="Kyrpides N."/>
            <person name="Wiegel J."/>
        </authorList>
    </citation>
    <scope>NUCLEOTIDE SEQUENCE [LARGE SCALE GENOMIC DNA]</scope>
    <source>
        <strain evidence="2">ATCC BAA-1301 / DSM 18059 / JW/NM-WN-LF</strain>
        <plasmid evidence="1 2">pNTHE01</plasmid>
    </source>
</reference>